<dbReference type="InterPro" id="IPR002545">
    <property type="entry name" value="CheW-lke_dom"/>
</dbReference>
<keyword evidence="3" id="KW-0963">Cytoplasm</keyword>
<dbReference type="GO" id="GO:0006935">
    <property type="term" value="P:chemotaxis"/>
    <property type="evidence" value="ECO:0007669"/>
    <property type="project" value="InterPro"/>
</dbReference>
<dbReference type="Gene3D" id="2.30.30.40">
    <property type="entry name" value="SH3 Domains"/>
    <property type="match status" value="1"/>
</dbReference>
<reference evidence="5 6" key="1">
    <citation type="submission" date="2017-12" db="EMBL/GenBank/DDBJ databases">
        <title>Genome sequence of the active heterotrophic nitrifier-denitrifier, Cupriavidus pauculus UM1.</title>
        <authorList>
            <person name="Putonti C."/>
            <person name="Castignetti D."/>
        </authorList>
    </citation>
    <scope>NUCLEOTIDE SEQUENCE [LARGE SCALE GENOMIC DNA]</scope>
    <source>
        <strain evidence="5 6">UM1</strain>
    </source>
</reference>
<gene>
    <name evidence="5" type="ORF">CYJ10_31130</name>
</gene>
<dbReference type="PROSITE" id="PS50851">
    <property type="entry name" value="CHEW"/>
    <property type="match status" value="1"/>
</dbReference>
<comment type="subcellular location">
    <subcellularLocation>
        <location evidence="1">Cytoplasm</location>
    </subcellularLocation>
</comment>
<dbReference type="SUPFAM" id="SSF50341">
    <property type="entry name" value="CheW-like"/>
    <property type="match status" value="1"/>
</dbReference>
<dbReference type="SMART" id="SM00260">
    <property type="entry name" value="CheW"/>
    <property type="match status" value="1"/>
</dbReference>
<protein>
    <recommendedName>
        <fullName evidence="2">Chemotaxis protein CheW</fullName>
    </recommendedName>
</protein>
<organism evidence="5 6">
    <name type="scientific">Cupriavidus pauculus</name>
    <dbReference type="NCBI Taxonomy" id="82633"/>
    <lineage>
        <taxon>Bacteria</taxon>
        <taxon>Pseudomonadati</taxon>
        <taxon>Pseudomonadota</taxon>
        <taxon>Betaproteobacteria</taxon>
        <taxon>Burkholderiales</taxon>
        <taxon>Burkholderiaceae</taxon>
        <taxon>Cupriavidus</taxon>
    </lineage>
</organism>
<dbReference type="AlphaFoldDB" id="A0A2N5C369"/>
<dbReference type="Proteomes" id="UP000234341">
    <property type="component" value="Unassembled WGS sequence"/>
</dbReference>
<dbReference type="InterPro" id="IPR039315">
    <property type="entry name" value="CheW"/>
</dbReference>
<evidence type="ECO:0000259" key="4">
    <source>
        <dbReference type="PROSITE" id="PS50851"/>
    </source>
</evidence>
<comment type="caution">
    <text evidence="5">The sequence shown here is derived from an EMBL/GenBank/DDBJ whole genome shotgun (WGS) entry which is preliminary data.</text>
</comment>
<name>A0A2N5C369_9BURK</name>
<dbReference type="Pfam" id="PF01584">
    <property type="entry name" value="CheW"/>
    <property type="match status" value="1"/>
</dbReference>
<feature type="domain" description="CheW-like" evidence="4">
    <location>
        <begin position="86"/>
        <end position="227"/>
    </location>
</feature>
<evidence type="ECO:0000313" key="6">
    <source>
        <dbReference type="Proteomes" id="UP000234341"/>
    </source>
</evidence>
<accession>A0A2N5C369</accession>
<dbReference type="RefSeq" id="WP_101685298.1">
    <property type="nucleotide sequence ID" value="NZ_PJRP01000024.1"/>
</dbReference>
<sequence>MADSIVQHASTTLPGLTAGTVDDCWRRIGTGGDRSCPKLKDCLRCRNCPVYAQAAVTVLDSLSTGSLWDSTIDNAAGDVGLDRAAGQSLLIFRVGDEWLALPTAALGEITAPVPVHSLPHRRHAALIGVAAVRGVLLTCVSLALLFGAPEGAGQQTTRCLILGQGRNAIALPVAEVAGVEHVPHHALLPLPATLTRASSRYTQALFEHASHSVGLLDADLLRQALSRSLA</sequence>
<evidence type="ECO:0000313" key="5">
    <source>
        <dbReference type="EMBL" id="PLP96666.1"/>
    </source>
</evidence>
<dbReference type="OrthoDB" id="21516at2"/>
<dbReference type="PANTHER" id="PTHR22617:SF45">
    <property type="entry name" value="CHEMOTAXIS PROTEIN CHEW"/>
    <property type="match status" value="1"/>
</dbReference>
<dbReference type="GO" id="GO:0005829">
    <property type="term" value="C:cytosol"/>
    <property type="evidence" value="ECO:0007669"/>
    <property type="project" value="TreeGrafter"/>
</dbReference>
<dbReference type="Gene3D" id="2.40.50.180">
    <property type="entry name" value="CheA-289, Domain 4"/>
    <property type="match status" value="1"/>
</dbReference>
<evidence type="ECO:0000256" key="1">
    <source>
        <dbReference type="ARBA" id="ARBA00004496"/>
    </source>
</evidence>
<dbReference type="EMBL" id="PJRP01000024">
    <property type="protein sequence ID" value="PLP96666.1"/>
    <property type="molecule type" value="Genomic_DNA"/>
</dbReference>
<dbReference type="InterPro" id="IPR036061">
    <property type="entry name" value="CheW-like_dom_sf"/>
</dbReference>
<evidence type="ECO:0000256" key="2">
    <source>
        <dbReference type="ARBA" id="ARBA00021483"/>
    </source>
</evidence>
<evidence type="ECO:0000256" key="3">
    <source>
        <dbReference type="ARBA" id="ARBA00022490"/>
    </source>
</evidence>
<dbReference type="PANTHER" id="PTHR22617">
    <property type="entry name" value="CHEMOTAXIS SENSOR HISTIDINE KINASE-RELATED"/>
    <property type="match status" value="1"/>
</dbReference>
<dbReference type="GO" id="GO:0007165">
    <property type="term" value="P:signal transduction"/>
    <property type="evidence" value="ECO:0007669"/>
    <property type="project" value="InterPro"/>
</dbReference>
<proteinExistence type="predicted"/>